<gene>
    <name evidence="2" type="ORF">NITMOv2_2744</name>
</gene>
<name>A0A0K2GE65_NITMO</name>
<dbReference type="STRING" id="42253.NITMOv2_2744"/>
<keyword evidence="1" id="KW-0812">Transmembrane</keyword>
<evidence type="ECO:0000313" key="2">
    <source>
        <dbReference type="EMBL" id="ALA59154.1"/>
    </source>
</evidence>
<organism evidence="2 3">
    <name type="scientific">Nitrospira moscoviensis</name>
    <dbReference type="NCBI Taxonomy" id="42253"/>
    <lineage>
        <taxon>Bacteria</taxon>
        <taxon>Pseudomonadati</taxon>
        <taxon>Nitrospirota</taxon>
        <taxon>Nitrospiria</taxon>
        <taxon>Nitrospirales</taxon>
        <taxon>Nitrospiraceae</taxon>
        <taxon>Nitrospira</taxon>
    </lineage>
</organism>
<dbReference type="KEGG" id="nmv:NITMOv2_2744"/>
<accession>A0A0K2GE65</accession>
<dbReference type="AlphaFoldDB" id="A0A0K2GE65"/>
<evidence type="ECO:0000256" key="1">
    <source>
        <dbReference type="SAM" id="Phobius"/>
    </source>
</evidence>
<feature type="transmembrane region" description="Helical" evidence="1">
    <location>
        <begin position="34"/>
        <end position="52"/>
    </location>
</feature>
<dbReference type="OrthoDB" id="897258at2"/>
<keyword evidence="1" id="KW-0472">Membrane</keyword>
<sequence length="126" mass="13943">MILLFKFAIAFAVASAVGAVMRWGMRPTGPWAKFWTVFLLLFLSAWAAGIWLTPLEPMDWGLSIPVFAALGFGVAAVLLLVGYPLHVPKRPDWQPPDAPAMDRVFQLPFWVLIAALVFTIALRYAA</sequence>
<dbReference type="EMBL" id="CP011801">
    <property type="protein sequence ID" value="ALA59154.1"/>
    <property type="molecule type" value="Genomic_DNA"/>
</dbReference>
<feature type="transmembrane region" description="Helical" evidence="1">
    <location>
        <begin position="64"/>
        <end position="85"/>
    </location>
</feature>
<evidence type="ECO:0000313" key="3">
    <source>
        <dbReference type="Proteomes" id="UP000069205"/>
    </source>
</evidence>
<keyword evidence="3" id="KW-1185">Reference proteome</keyword>
<dbReference type="RefSeq" id="WP_053380226.1">
    <property type="nucleotide sequence ID" value="NZ_CP011801.1"/>
</dbReference>
<dbReference type="Proteomes" id="UP000069205">
    <property type="component" value="Chromosome"/>
</dbReference>
<feature type="transmembrane region" description="Helical" evidence="1">
    <location>
        <begin position="105"/>
        <end position="125"/>
    </location>
</feature>
<dbReference type="PATRIC" id="fig|42253.5.peg.2715"/>
<reference evidence="2 3" key="1">
    <citation type="journal article" date="2015" name="Proc. Natl. Acad. Sci. U.S.A.">
        <title>Expanded metabolic versatility of ubiquitous nitrite-oxidizing bacteria from the genus Nitrospira.</title>
        <authorList>
            <person name="Koch H."/>
            <person name="Lucker S."/>
            <person name="Albertsen M."/>
            <person name="Kitzinger K."/>
            <person name="Herbold C."/>
            <person name="Spieck E."/>
            <person name="Nielsen P.H."/>
            <person name="Wagner M."/>
            <person name="Daims H."/>
        </authorList>
    </citation>
    <scope>NUCLEOTIDE SEQUENCE [LARGE SCALE GENOMIC DNA]</scope>
    <source>
        <strain evidence="2 3">NSP M-1</strain>
    </source>
</reference>
<proteinExistence type="predicted"/>
<keyword evidence="1" id="KW-1133">Transmembrane helix</keyword>
<protein>
    <submittedName>
        <fullName evidence="2">Uncharacterized protein</fullName>
    </submittedName>
</protein>